<dbReference type="AlphaFoldDB" id="A0A175R2Z0"/>
<organism evidence="1 2">
    <name type="scientific">Aureimonas ureilytica</name>
    <dbReference type="NCBI Taxonomy" id="401562"/>
    <lineage>
        <taxon>Bacteria</taxon>
        <taxon>Pseudomonadati</taxon>
        <taxon>Pseudomonadota</taxon>
        <taxon>Alphaproteobacteria</taxon>
        <taxon>Hyphomicrobiales</taxon>
        <taxon>Aurantimonadaceae</taxon>
        <taxon>Aureimonas</taxon>
    </lineage>
</organism>
<dbReference type="PATRIC" id="fig|401562.3.peg.4671"/>
<dbReference type="Proteomes" id="UP000078272">
    <property type="component" value="Unassembled WGS sequence"/>
</dbReference>
<protein>
    <submittedName>
        <fullName evidence="1">Uncharacterized protein</fullName>
    </submittedName>
</protein>
<accession>A0A175R2Z0</accession>
<gene>
    <name evidence="1" type="ORF">NS226_21170</name>
</gene>
<proteinExistence type="predicted"/>
<evidence type="ECO:0000313" key="2">
    <source>
        <dbReference type="Proteomes" id="UP000078272"/>
    </source>
</evidence>
<sequence length="90" mass="9916">MRRDLAPTLFALPPIITAAMRKQLAVIEASMPIGCTRARNGWFGTAGRVGLRDAPLLTHHGLARVSYRGRNPRLLITAKGRREISERTAP</sequence>
<dbReference type="EMBL" id="LDPZ01000068">
    <property type="protein sequence ID" value="KTQ85102.1"/>
    <property type="molecule type" value="Genomic_DNA"/>
</dbReference>
<reference evidence="1 2" key="1">
    <citation type="journal article" date="2016" name="Front. Microbiol.">
        <title>Genomic Resource of Rice Seed Associated Bacteria.</title>
        <authorList>
            <person name="Midha S."/>
            <person name="Bansal K."/>
            <person name="Sharma S."/>
            <person name="Kumar N."/>
            <person name="Patil P.P."/>
            <person name="Chaudhry V."/>
            <person name="Patil P.B."/>
        </authorList>
    </citation>
    <scope>NUCLEOTIDE SEQUENCE [LARGE SCALE GENOMIC DNA]</scope>
    <source>
        <strain evidence="1 2">NS226</strain>
    </source>
</reference>
<dbReference type="RefSeq" id="WP_058636654.1">
    <property type="nucleotide sequence ID" value="NZ_LDPZ01000068.1"/>
</dbReference>
<comment type="caution">
    <text evidence="1">The sequence shown here is derived from an EMBL/GenBank/DDBJ whole genome shotgun (WGS) entry which is preliminary data.</text>
</comment>
<name>A0A175R2Z0_9HYPH</name>
<evidence type="ECO:0000313" key="1">
    <source>
        <dbReference type="EMBL" id="KTQ85102.1"/>
    </source>
</evidence>